<dbReference type="AlphaFoldDB" id="A0A5Q0BJ16"/>
<evidence type="ECO:0000259" key="3">
    <source>
        <dbReference type="PROSITE" id="PS51208"/>
    </source>
</evidence>
<protein>
    <submittedName>
        <fullName evidence="4">Autotransporter domain-containing protein</fullName>
    </submittedName>
</protein>
<dbReference type="Pfam" id="PF03797">
    <property type="entry name" value="Autotransporter"/>
    <property type="match status" value="1"/>
</dbReference>
<organism evidence="4 5">
    <name type="scientific">Candidatus Methylospira mobilis</name>
    <dbReference type="NCBI Taxonomy" id="1808979"/>
    <lineage>
        <taxon>Bacteria</taxon>
        <taxon>Pseudomonadati</taxon>
        <taxon>Pseudomonadota</taxon>
        <taxon>Gammaproteobacteria</taxon>
        <taxon>Methylococcales</taxon>
        <taxon>Methylococcaceae</taxon>
        <taxon>Candidatus Methylospira</taxon>
    </lineage>
</organism>
<evidence type="ECO:0000256" key="1">
    <source>
        <dbReference type="SAM" id="MobiDB-lite"/>
    </source>
</evidence>
<keyword evidence="2" id="KW-0732">Signal</keyword>
<dbReference type="OrthoDB" id="5563099at2"/>
<feature type="chain" id="PRO_5025001384" evidence="2">
    <location>
        <begin position="25"/>
        <end position="1077"/>
    </location>
</feature>
<dbReference type="InParanoid" id="A0A5Q0BJ16"/>
<feature type="region of interest" description="Disordered" evidence="1">
    <location>
        <begin position="754"/>
        <end position="794"/>
    </location>
</feature>
<feature type="signal peptide" evidence="2">
    <location>
        <begin position="1"/>
        <end position="24"/>
    </location>
</feature>
<dbReference type="SUPFAM" id="SSF103515">
    <property type="entry name" value="Autotransporter"/>
    <property type="match status" value="1"/>
</dbReference>
<sequence>MIIHGFNREISPYVLALFLVPAMAFPSSPNSNTTNSCTNIQGMTYVNPATTLCNPLSFGANGTFNSTASLTASPQIILNNSNIATINNGGYTDTFSGNIVGPGNLTLAGSGTTILNGNIDTVNQLFIYSTVSADTLIHTGNNVSMTGNIISGVESINVGQASTLRFVGANPQTISAANVGNAGNMELGANSSLNVTGKFTNSGSLYGTGTLNGDLINTGNVSAGSTSIIFSGANSNRVIIAPLAQPIKFMSPLAAAALTATSNASVSSSMTVNGNLTLQSVFGVPGQTARFGTLSFNIHPSDNTQLIVNGTTQLSGGDLFVQASGMSLGPGNKLRTIYTLLQSSNPDTNFYNVDVHNLAFGQVYDLIYVTNGEVLLSVYPQAWFNGMAQTANETEVGAVLDSAVPNATGSLYNQLNSLYQLPSNQLAAAMNQLDGEIYADAPNILYNAVSDTWAPVYARMGLSATQGGALPANAPHVWMSGVGNFGGVQGNGNADGYSQHTGGFLVGADSRLLEGLNTGLTAGYVYAGAGRYNAGSTLSAQMWQLGGYADMNVGDAGHIGLLLGYTQGPLNFNNPSVLGNAGGQTYARLISAETRAAWQIDFGGGHSLTPILSLQTVYEQITGLSESGLGALSLNVPTQNTTMVAARFQTRYDYNWRAWGADWTASAAIGLREMLNQPDANASLNYSGIAGQNFTVQGVVNNSSIGAGLVNVGLTTHLNDALNVEVGYRGTYSGNTAISAFQGNLVWKFDQDTTSSSADANSPSGEEKAPTAKKPAENDNGEDKEKLDIRTPGSDLANFPNSAYTLPRGGFYLEMAPYYYIGNSSLNPSLYETQVLLRYGLIDNIELRLFYYGFESQAGSSGNSPAMGSGPLVFDTKIHLWDEWKDYLIPALGFEAQILTPWLASPALSSPTQPTFSFNFDQSLPWDIAFEYNLGAGYIQNPLNPSLRTWQFMFQWSVQRDITDNLAFFINGSYNGELLVRPLNYSTSKEPVSTLQQVCGVNANQNVLNYCQTTPVSTYKTITTTTAAGAINAVPNVVGAGLIWTLNDNLALYANAGVGTNTYSPAYQAYAGFAWTP</sequence>
<dbReference type="InterPro" id="IPR036709">
    <property type="entry name" value="Autotransporte_beta_dom_sf"/>
</dbReference>
<dbReference type="KEGG" id="mmob:F6R98_05520"/>
<dbReference type="Proteomes" id="UP000325755">
    <property type="component" value="Chromosome"/>
</dbReference>
<dbReference type="Gene3D" id="2.40.128.130">
    <property type="entry name" value="Autotransporter beta-domain"/>
    <property type="match status" value="1"/>
</dbReference>
<evidence type="ECO:0000313" key="4">
    <source>
        <dbReference type="EMBL" id="QFY42157.1"/>
    </source>
</evidence>
<feature type="compositionally biased region" description="Polar residues" evidence="1">
    <location>
        <begin position="754"/>
        <end position="764"/>
    </location>
</feature>
<feature type="domain" description="Autotransporter" evidence="3">
    <location>
        <begin position="470"/>
        <end position="749"/>
    </location>
</feature>
<accession>A0A5Q0BJ16</accession>
<reference evidence="4 5" key="1">
    <citation type="submission" date="2019-09" db="EMBL/GenBank/DDBJ databases">
        <title>Ecophysiology of the spiral-shaped methanotroph Methylospira mobilis as revealed by the complete genome sequence.</title>
        <authorList>
            <person name="Oshkin I.Y."/>
            <person name="Dedysh S.N."/>
            <person name="Miroshnikov K."/>
            <person name="Danilova O.V."/>
            <person name="Hakobyan A."/>
            <person name="Liesack W."/>
        </authorList>
    </citation>
    <scope>NUCLEOTIDE SEQUENCE [LARGE SCALE GENOMIC DNA]</scope>
    <source>
        <strain evidence="4 5">Shm1</strain>
    </source>
</reference>
<evidence type="ECO:0000256" key="2">
    <source>
        <dbReference type="SAM" id="SignalP"/>
    </source>
</evidence>
<dbReference type="SMART" id="SM00869">
    <property type="entry name" value="Autotransporter"/>
    <property type="match status" value="1"/>
</dbReference>
<evidence type="ECO:0000313" key="5">
    <source>
        <dbReference type="Proteomes" id="UP000325755"/>
    </source>
</evidence>
<name>A0A5Q0BJ16_9GAMM</name>
<dbReference type="EMBL" id="CP044205">
    <property type="protein sequence ID" value="QFY42157.1"/>
    <property type="molecule type" value="Genomic_DNA"/>
</dbReference>
<gene>
    <name evidence="4" type="ORF">F6R98_05520</name>
</gene>
<dbReference type="PROSITE" id="PS51208">
    <property type="entry name" value="AUTOTRANSPORTER"/>
    <property type="match status" value="1"/>
</dbReference>
<feature type="compositionally biased region" description="Basic and acidic residues" evidence="1">
    <location>
        <begin position="765"/>
        <end position="789"/>
    </location>
</feature>
<keyword evidence="5" id="KW-1185">Reference proteome</keyword>
<proteinExistence type="predicted"/>
<dbReference type="InterPro" id="IPR005546">
    <property type="entry name" value="Autotransporte_beta"/>
</dbReference>